<accession>A0ABN8RJX0</accession>
<dbReference type="Proteomes" id="UP001159427">
    <property type="component" value="Unassembled WGS sequence"/>
</dbReference>
<keyword evidence="5" id="KW-0819">tRNA processing</keyword>
<evidence type="ECO:0000313" key="12">
    <source>
        <dbReference type="EMBL" id="CAH3179292.1"/>
    </source>
</evidence>
<sequence length="467" mass="51806">LENKPVKENFGGCRTCMKCLLNKAVVVVRLNDPLCKPCFLAYFTHKFRATIGKARVIRAGEKVLLAFSGGPSSSAMLHLVCEGLSPGAPKKLRFEPGIAFIDEGEILKPTREERQKYIERIRGIASKTEFPFHLFNLEDIFTLEKSAQDDAICCKKFEKQESGNDSAEKLSNLFDVTLSMTAKEDLLRTLRCQLLLATARKEGYSKVMLADCATRISIRLLSDVSQGRGADLPFDTGFSDNRHGDVTLIRPMREFATKEIALYNFFNSVETVPITTLGTMSHTHASIDRLTEEFVTGLQADFPFTVSTIFRTGDKLSAMDSSDDTTNCAFCGVPMNLGPNHFSTLSDSKLDSKLDIGASSFVGDCDSGCSSSSSGRWLTKQLVLETFCYGCQLTFRDVKFNPNDLPAYVVETANKILQRAQMKEQIKDFLLDDIYALIVFGCYSLATIGYRVATFNDCVEASESLKQ</sequence>
<comment type="similarity">
    <text evidence="2">Belongs to the DPM3 family.</text>
</comment>
<evidence type="ECO:0000256" key="3">
    <source>
        <dbReference type="ARBA" id="ARBA00022490"/>
    </source>
</evidence>
<dbReference type="InterPro" id="IPR013174">
    <property type="entry name" value="DPM3"/>
</dbReference>
<reference evidence="12 13" key="1">
    <citation type="submission" date="2022-05" db="EMBL/GenBank/DDBJ databases">
        <authorList>
            <consortium name="Genoscope - CEA"/>
            <person name="William W."/>
        </authorList>
    </citation>
    <scope>NUCLEOTIDE SEQUENCE [LARGE SCALE GENOMIC DNA]</scope>
</reference>
<evidence type="ECO:0000256" key="5">
    <source>
        <dbReference type="ARBA" id="ARBA00022694"/>
    </source>
</evidence>
<keyword evidence="7" id="KW-1133">Transmembrane helix</keyword>
<keyword evidence="3" id="KW-0963">Cytoplasm</keyword>
<evidence type="ECO:0000256" key="4">
    <source>
        <dbReference type="ARBA" id="ARBA00022692"/>
    </source>
</evidence>
<gene>
    <name evidence="12" type="ORF">PEVE_00012216</name>
</gene>
<dbReference type="SUPFAM" id="SSF52402">
    <property type="entry name" value="Adenine nucleotide alpha hydrolases-like"/>
    <property type="match status" value="1"/>
</dbReference>
<keyword evidence="13" id="KW-1185">Reference proteome</keyword>
<evidence type="ECO:0000256" key="9">
    <source>
        <dbReference type="ARBA" id="ARBA00029791"/>
    </source>
</evidence>
<dbReference type="InterPro" id="IPR019407">
    <property type="entry name" value="CTU2"/>
</dbReference>
<dbReference type="PANTHER" id="PTHR20882">
    <property type="entry name" value="CYTOPLASMIC TRNA 2-THIOLATION PROTEIN 2"/>
    <property type="match status" value="1"/>
</dbReference>
<name>A0ABN8RJX0_9CNID</name>
<evidence type="ECO:0000256" key="11">
    <source>
        <dbReference type="ARBA" id="ARBA00033176"/>
    </source>
</evidence>
<dbReference type="Pfam" id="PF10288">
    <property type="entry name" value="CTU2"/>
    <property type="match status" value="1"/>
</dbReference>
<proteinExistence type="inferred from homology"/>
<keyword evidence="8" id="KW-0472">Membrane</keyword>
<dbReference type="EMBL" id="CALNXI010001899">
    <property type="protein sequence ID" value="CAH3179292.1"/>
    <property type="molecule type" value="Genomic_DNA"/>
</dbReference>
<comment type="caution">
    <text evidence="12">The sequence shown here is derived from an EMBL/GenBank/DDBJ whole genome shotgun (WGS) entry which is preliminary data.</text>
</comment>
<evidence type="ECO:0000256" key="6">
    <source>
        <dbReference type="ARBA" id="ARBA00022824"/>
    </source>
</evidence>
<comment type="subcellular location">
    <subcellularLocation>
        <location evidence="1">Endoplasmic reticulum membrane</location>
        <topology evidence="1">Multi-pass membrane protein</topology>
    </subcellularLocation>
</comment>
<evidence type="ECO:0000256" key="10">
    <source>
        <dbReference type="ARBA" id="ARBA00032612"/>
    </source>
</evidence>
<keyword evidence="6" id="KW-0256">Endoplasmic reticulum</keyword>
<keyword evidence="4" id="KW-0812">Transmembrane</keyword>
<dbReference type="Pfam" id="PF08285">
    <property type="entry name" value="DPM3"/>
    <property type="match status" value="1"/>
</dbReference>
<evidence type="ECO:0000256" key="2">
    <source>
        <dbReference type="ARBA" id="ARBA00010430"/>
    </source>
</evidence>
<protein>
    <recommendedName>
        <fullName evidence="11">Dolichol-phosphate mannose synthase subunit 3</fullName>
    </recommendedName>
    <alternativeName>
        <fullName evidence="10">Dolichyl-phosphate beta-D-mannosyltransferase subunit 3</fullName>
    </alternativeName>
    <alternativeName>
        <fullName evidence="9">Mannose-P-dolichol synthase subunit 3</fullName>
    </alternativeName>
</protein>
<dbReference type="HAMAP" id="MF_03054">
    <property type="entry name" value="CTU2"/>
    <property type="match status" value="1"/>
</dbReference>
<evidence type="ECO:0000313" key="13">
    <source>
        <dbReference type="Proteomes" id="UP001159427"/>
    </source>
</evidence>
<dbReference type="InterPro" id="IPR014729">
    <property type="entry name" value="Rossmann-like_a/b/a_fold"/>
</dbReference>
<organism evidence="12 13">
    <name type="scientific">Porites evermanni</name>
    <dbReference type="NCBI Taxonomy" id="104178"/>
    <lineage>
        <taxon>Eukaryota</taxon>
        <taxon>Metazoa</taxon>
        <taxon>Cnidaria</taxon>
        <taxon>Anthozoa</taxon>
        <taxon>Hexacorallia</taxon>
        <taxon>Scleractinia</taxon>
        <taxon>Fungiina</taxon>
        <taxon>Poritidae</taxon>
        <taxon>Porites</taxon>
    </lineage>
</organism>
<feature type="non-terminal residue" evidence="12">
    <location>
        <position position="1"/>
    </location>
</feature>
<dbReference type="PANTHER" id="PTHR20882:SF14">
    <property type="entry name" value="CYTOPLASMIC TRNA 2-THIOLATION PROTEIN 2"/>
    <property type="match status" value="1"/>
</dbReference>
<feature type="non-terminal residue" evidence="12">
    <location>
        <position position="467"/>
    </location>
</feature>
<dbReference type="Gene3D" id="3.40.50.620">
    <property type="entry name" value="HUPs"/>
    <property type="match status" value="1"/>
</dbReference>
<evidence type="ECO:0000256" key="7">
    <source>
        <dbReference type="ARBA" id="ARBA00022989"/>
    </source>
</evidence>
<evidence type="ECO:0000256" key="8">
    <source>
        <dbReference type="ARBA" id="ARBA00023136"/>
    </source>
</evidence>
<evidence type="ECO:0000256" key="1">
    <source>
        <dbReference type="ARBA" id="ARBA00004477"/>
    </source>
</evidence>